<dbReference type="AlphaFoldDB" id="A0A4C1WBD8"/>
<reference evidence="1 2" key="1">
    <citation type="journal article" date="2019" name="Commun. Biol.">
        <title>The bagworm genome reveals a unique fibroin gene that provides high tensile strength.</title>
        <authorList>
            <person name="Kono N."/>
            <person name="Nakamura H."/>
            <person name="Ohtoshi R."/>
            <person name="Tomita M."/>
            <person name="Numata K."/>
            <person name="Arakawa K."/>
        </authorList>
    </citation>
    <scope>NUCLEOTIDE SEQUENCE [LARGE SCALE GENOMIC DNA]</scope>
</reference>
<dbReference type="Proteomes" id="UP000299102">
    <property type="component" value="Unassembled WGS sequence"/>
</dbReference>
<gene>
    <name evidence="1" type="ORF">EVAR_96401_1</name>
</gene>
<name>A0A4C1WBD8_EUMVA</name>
<evidence type="ECO:0000313" key="2">
    <source>
        <dbReference type="Proteomes" id="UP000299102"/>
    </source>
</evidence>
<dbReference type="EMBL" id="BGZK01000522">
    <property type="protein sequence ID" value="GBP48363.1"/>
    <property type="molecule type" value="Genomic_DNA"/>
</dbReference>
<sequence>MHDHGYKTVVLQTLRSDVLRAVSAYIQELSARPTVADISRQNRLLEEQILQTSRSDVLRAVSAYIQELSARPTVADISRQNRLLEEQITRLRSIMPVVVTPEASNDG</sequence>
<accession>A0A4C1WBD8</accession>
<keyword evidence="2" id="KW-1185">Reference proteome</keyword>
<proteinExistence type="predicted"/>
<protein>
    <submittedName>
        <fullName evidence="1">Uncharacterized protein</fullName>
    </submittedName>
</protein>
<evidence type="ECO:0000313" key="1">
    <source>
        <dbReference type="EMBL" id="GBP48363.1"/>
    </source>
</evidence>
<organism evidence="1 2">
    <name type="scientific">Eumeta variegata</name>
    <name type="common">Bagworm moth</name>
    <name type="synonym">Eumeta japonica</name>
    <dbReference type="NCBI Taxonomy" id="151549"/>
    <lineage>
        <taxon>Eukaryota</taxon>
        <taxon>Metazoa</taxon>
        <taxon>Ecdysozoa</taxon>
        <taxon>Arthropoda</taxon>
        <taxon>Hexapoda</taxon>
        <taxon>Insecta</taxon>
        <taxon>Pterygota</taxon>
        <taxon>Neoptera</taxon>
        <taxon>Endopterygota</taxon>
        <taxon>Lepidoptera</taxon>
        <taxon>Glossata</taxon>
        <taxon>Ditrysia</taxon>
        <taxon>Tineoidea</taxon>
        <taxon>Psychidae</taxon>
        <taxon>Oiketicinae</taxon>
        <taxon>Eumeta</taxon>
    </lineage>
</organism>
<comment type="caution">
    <text evidence="1">The sequence shown here is derived from an EMBL/GenBank/DDBJ whole genome shotgun (WGS) entry which is preliminary data.</text>
</comment>